<dbReference type="InParanoid" id="A0A067MQC6"/>
<name>A0A067MQC6_BOTB1</name>
<dbReference type="HOGENOM" id="CLU_1602417_0_0_1"/>
<feature type="region of interest" description="Disordered" evidence="1">
    <location>
        <begin position="59"/>
        <end position="95"/>
    </location>
</feature>
<accession>A0A067MQC6</accession>
<evidence type="ECO:0000313" key="3">
    <source>
        <dbReference type="Proteomes" id="UP000027195"/>
    </source>
</evidence>
<dbReference type="Proteomes" id="UP000027195">
    <property type="component" value="Unassembled WGS sequence"/>
</dbReference>
<dbReference type="EMBL" id="KL198041">
    <property type="protein sequence ID" value="KDQ13791.1"/>
    <property type="molecule type" value="Genomic_DNA"/>
</dbReference>
<evidence type="ECO:0000256" key="1">
    <source>
        <dbReference type="SAM" id="MobiDB-lite"/>
    </source>
</evidence>
<feature type="region of interest" description="Disordered" evidence="1">
    <location>
        <begin position="115"/>
        <end position="145"/>
    </location>
</feature>
<protein>
    <submittedName>
        <fullName evidence="2">Uncharacterized protein</fullName>
    </submittedName>
</protein>
<organism evidence="2 3">
    <name type="scientific">Botryobasidium botryosum (strain FD-172 SS1)</name>
    <dbReference type="NCBI Taxonomy" id="930990"/>
    <lineage>
        <taxon>Eukaryota</taxon>
        <taxon>Fungi</taxon>
        <taxon>Dikarya</taxon>
        <taxon>Basidiomycota</taxon>
        <taxon>Agaricomycotina</taxon>
        <taxon>Agaricomycetes</taxon>
        <taxon>Cantharellales</taxon>
        <taxon>Botryobasidiaceae</taxon>
        <taxon>Botryobasidium</taxon>
    </lineage>
</organism>
<dbReference type="AlphaFoldDB" id="A0A067MQC6"/>
<reference evidence="3" key="1">
    <citation type="journal article" date="2014" name="Proc. Natl. Acad. Sci. U.S.A.">
        <title>Extensive sampling of basidiomycete genomes demonstrates inadequacy of the white-rot/brown-rot paradigm for wood decay fungi.</title>
        <authorList>
            <person name="Riley R."/>
            <person name="Salamov A.A."/>
            <person name="Brown D.W."/>
            <person name="Nagy L.G."/>
            <person name="Floudas D."/>
            <person name="Held B.W."/>
            <person name="Levasseur A."/>
            <person name="Lombard V."/>
            <person name="Morin E."/>
            <person name="Otillar R."/>
            <person name="Lindquist E.A."/>
            <person name="Sun H."/>
            <person name="LaButti K.M."/>
            <person name="Schmutz J."/>
            <person name="Jabbour D."/>
            <person name="Luo H."/>
            <person name="Baker S.E."/>
            <person name="Pisabarro A.G."/>
            <person name="Walton J.D."/>
            <person name="Blanchette R.A."/>
            <person name="Henrissat B."/>
            <person name="Martin F."/>
            <person name="Cullen D."/>
            <person name="Hibbett D.S."/>
            <person name="Grigoriev I.V."/>
        </authorList>
    </citation>
    <scope>NUCLEOTIDE SEQUENCE [LARGE SCALE GENOMIC DNA]</scope>
    <source>
        <strain evidence="3">FD-172 SS1</strain>
    </source>
</reference>
<gene>
    <name evidence="2" type="ORF">BOTBODRAFT_360594</name>
</gene>
<sequence>MLGGVRGRTINYQLQLCRGHLRAQHAQTRPSCLKSHSRTNIPLFLFSFCKAIVSASARSSDGRTGGEQALRGRQPVHADGKSAPSLQAGPCAPRQTPCRAVPSVSLRGPCSHSKLLSKLTPGDRTGANAADTEKKEKGTGQRTGGPGLIVVGLRGAALLCSTPAYI</sequence>
<proteinExistence type="predicted"/>
<keyword evidence="3" id="KW-1185">Reference proteome</keyword>
<evidence type="ECO:0000313" key="2">
    <source>
        <dbReference type="EMBL" id="KDQ13791.1"/>
    </source>
</evidence>